<dbReference type="SUPFAM" id="SSF49265">
    <property type="entry name" value="Fibronectin type III"/>
    <property type="match status" value="1"/>
</dbReference>
<dbReference type="InterPro" id="IPR013106">
    <property type="entry name" value="Ig_V-set"/>
</dbReference>
<comment type="caution">
    <text evidence="10">The sequence shown here is derived from an EMBL/GenBank/DDBJ whole genome shotgun (WGS) entry which is preliminary data.</text>
</comment>
<comment type="subcellular location">
    <subcellularLocation>
        <location evidence="1">Membrane</location>
        <topology evidence="1">Single-pass type I membrane protein</topology>
    </subcellularLocation>
</comment>
<dbReference type="InterPro" id="IPR051275">
    <property type="entry name" value="Cell_adhesion_signaling"/>
</dbReference>
<keyword evidence="11" id="KW-1185">Reference proteome</keyword>
<evidence type="ECO:0000256" key="5">
    <source>
        <dbReference type="ARBA" id="ARBA00023180"/>
    </source>
</evidence>
<evidence type="ECO:0000313" key="10">
    <source>
        <dbReference type="EMBL" id="KAK8741082.1"/>
    </source>
</evidence>
<dbReference type="EMBL" id="JARKIK010000031">
    <property type="protein sequence ID" value="KAK8741082.1"/>
    <property type="molecule type" value="Genomic_DNA"/>
</dbReference>
<dbReference type="InterPro" id="IPR036116">
    <property type="entry name" value="FN3_sf"/>
</dbReference>
<dbReference type="CDD" id="cd00063">
    <property type="entry name" value="FN3"/>
    <property type="match status" value="1"/>
</dbReference>
<dbReference type="PANTHER" id="PTHR11640:SF134">
    <property type="entry name" value="ECHINOID, ISOFORM A-RELATED"/>
    <property type="match status" value="1"/>
</dbReference>
<proteinExistence type="predicted"/>
<dbReference type="InterPro" id="IPR036179">
    <property type="entry name" value="Ig-like_dom_sf"/>
</dbReference>
<keyword evidence="2" id="KW-0677">Repeat</keyword>
<evidence type="ECO:0000256" key="1">
    <source>
        <dbReference type="ARBA" id="ARBA00004479"/>
    </source>
</evidence>
<dbReference type="AlphaFoldDB" id="A0AAW0XAZ8"/>
<evidence type="ECO:0000313" key="11">
    <source>
        <dbReference type="Proteomes" id="UP001445076"/>
    </source>
</evidence>
<feature type="domain" description="Ig-like" evidence="8">
    <location>
        <begin position="313"/>
        <end position="395"/>
    </location>
</feature>
<dbReference type="Pfam" id="PF07679">
    <property type="entry name" value="I-set"/>
    <property type="match status" value="1"/>
</dbReference>
<dbReference type="Pfam" id="PF00041">
    <property type="entry name" value="fn3"/>
    <property type="match status" value="1"/>
</dbReference>
<feature type="signal peptide" evidence="7">
    <location>
        <begin position="1"/>
        <end position="16"/>
    </location>
</feature>
<evidence type="ECO:0000256" key="4">
    <source>
        <dbReference type="ARBA" id="ARBA00023157"/>
    </source>
</evidence>
<feature type="domain" description="Ig-like" evidence="8">
    <location>
        <begin position="25"/>
        <end position="119"/>
    </location>
</feature>
<sequence>MARILLLIIGCVVVSGNNREEVADVREGQDVTLKCRFNNPSLLSTGGQIYWMRQRTGEKDNVAIADTPLDRSYTVDLEPSEGRYDLTISRATYERDNGMFECRFKEAGTGSDLHTTTVNLTVLIPPGSPRINPEAPTATEGQSIDLVCSSQGGSPDPQIIWYRSGSDQKLYSVLKPGGGRETPTTSVLTINPGKDDDAAEYRCVVWNRALTDNEKMETTVVLSVNYYPRITIGPENPLRVELDQSATLTCSADAKPPVSNVRWTRGGRFIGTLNTLVKERVTLDDAGRYVCQADNGLGRLREAEVTLDVLYGPRVSVISSKDVDEGEDIVITCNVTANPAPVTIEWLKEGDDSFRQSGVDILRLNRVSAVNQGNYICRAVNILNPTGGEPSDRIGNATVAVRVRHAPGKTYITPAEPIAVQGEQSTLTCGAEPPGWPMPTYRWWRHDSDATLTLGANYTIPRASLTDEGTYYCQPSNRLGKGTPASVRVRVHQPPRILENLPETAIHRIGTTNLSLTCRAQGKPQPSIRWLKDGEEISPADGLYDILVEQSSLGQNAAHTVQSTLQFRGAKRINDNQLLPTDRGTYQCVFKNDVREVSSSQLLRVEHSPITVHKPNKVAFNLLEDAQLECRMQAYPEPKFQWSLGPNFIEPDGAHYATNDTTLPDDVYASVLTVRGVTEADYGSYTCKGTNSRGEHKTIITLQEKGRPEHPTNLRVIDKGTDKIELAWDESFNGGFADTIFQVKAETMSGEKPSHDCQTKNPCIIEPLAQQTTYKLQVKASNIMGDSDFSDPLEVTTLVNVDTIPEPEEVYFERTGNMLSFKVLPTDLMLQGQVEFRTVDSDEWTPMETLVQISSDSHDHGEVFLGKESPDDVRIRFCSVFVESSCGNYRIAKKG</sequence>
<dbReference type="InterPro" id="IPR013783">
    <property type="entry name" value="Ig-like_fold"/>
</dbReference>
<evidence type="ECO:0000256" key="6">
    <source>
        <dbReference type="ARBA" id="ARBA00023319"/>
    </source>
</evidence>
<dbReference type="InterPro" id="IPR003598">
    <property type="entry name" value="Ig_sub2"/>
</dbReference>
<evidence type="ECO:0000256" key="2">
    <source>
        <dbReference type="ARBA" id="ARBA00022737"/>
    </source>
</evidence>
<feature type="domain" description="Fibronectin type-III" evidence="9">
    <location>
        <begin position="710"/>
        <end position="800"/>
    </location>
</feature>
<evidence type="ECO:0000259" key="8">
    <source>
        <dbReference type="PROSITE" id="PS50835"/>
    </source>
</evidence>
<dbReference type="Pfam" id="PF13927">
    <property type="entry name" value="Ig_3"/>
    <property type="match status" value="5"/>
</dbReference>
<dbReference type="PROSITE" id="PS50853">
    <property type="entry name" value="FN3"/>
    <property type="match status" value="1"/>
</dbReference>
<evidence type="ECO:0000259" key="9">
    <source>
        <dbReference type="PROSITE" id="PS50853"/>
    </source>
</evidence>
<dbReference type="Gene3D" id="2.60.40.10">
    <property type="entry name" value="Immunoglobulins"/>
    <property type="match status" value="8"/>
</dbReference>
<dbReference type="PROSITE" id="PS50835">
    <property type="entry name" value="IG_LIKE"/>
    <property type="match status" value="7"/>
</dbReference>
<keyword evidence="5" id="KW-0325">Glycoprotein</keyword>
<dbReference type="GO" id="GO:0005886">
    <property type="term" value="C:plasma membrane"/>
    <property type="evidence" value="ECO:0007669"/>
    <property type="project" value="TreeGrafter"/>
</dbReference>
<keyword evidence="6" id="KW-0393">Immunoglobulin domain</keyword>
<dbReference type="GO" id="GO:0098609">
    <property type="term" value="P:cell-cell adhesion"/>
    <property type="evidence" value="ECO:0007669"/>
    <property type="project" value="TreeGrafter"/>
</dbReference>
<dbReference type="Proteomes" id="UP001445076">
    <property type="component" value="Unassembled WGS sequence"/>
</dbReference>
<name>A0AAW0XAZ8_CHEQU</name>
<dbReference type="SMART" id="SM00408">
    <property type="entry name" value="IGc2"/>
    <property type="match status" value="7"/>
</dbReference>
<dbReference type="GO" id="GO:0050839">
    <property type="term" value="F:cell adhesion molecule binding"/>
    <property type="evidence" value="ECO:0007669"/>
    <property type="project" value="TreeGrafter"/>
</dbReference>
<evidence type="ECO:0000256" key="7">
    <source>
        <dbReference type="SAM" id="SignalP"/>
    </source>
</evidence>
<dbReference type="GO" id="GO:0030154">
    <property type="term" value="P:cell differentiation"/>
    <property type="evidence" value="ECO:0007669"/>
    <property type="project" value="UniProtKB-ARBA"/>
</dbReference>
<dbReference type="GO" id="GO:0009653">
    <property type="term" value="P:anatomical structure morphogenesis"/>
    <property type="evidence" value="ECO:0007669"/>
    <property type="project" value="UniProtKB-ARBA"/>
</dbReference>
<protein>
    <submittedName>
        <fullName evidence="10">Uncharacterized protein</fullName>
    </submittedName>
</protein>
<feature type="domain" description="Ig-like" evidence="8">
    <location>
        <begin position="228"/>
        <end position="306"/>
    </location>
</feature>
<dbReference type="InterPro" id="IPR013098">
    <property type="entry name" value="Ig_I-set"/>
</dbReference>
<keyword evidence="7" id="KW-0732">Signal</keyword>
<organism evidence="10 11">
    <name type="scientific">Cherax quadricarinatus</name>
    <name type="common">Australian red claw crayfish</name>
    <dbReference type="NCBI Taxonomy" id="27406"/>
    <lineage>
        <taxon>Eukaryota</taxon>
        <taxon>Metazoa</taxon>
        <taxon>Ecdysozoa</taxon>
        <taxon>Arthropoda</taxon>
        <taxon>Crustacea</taxon>
        <taxon>Multicrustacea</taxon>
        <taxon>Malacostraca</taxon>
        <taxon>Eumalacostraca</taxon>
        <taxon>Eucarida</taxon>
        <taxon>Decapoda</taxon>
        <taxon>Pleocyemata</taxon>
        <taxon>Astacidea</taxon>
        <taxon>Parastacoidea</taxon>
        <taxon>Parastacidae</taxon>
        <taxon>Cherax</taxon>
    </lineage>
</organism>
<accession>A0AAW0XAZ8</accession>
<feature type="domain" description="Ig-like" evidence="8">
    <location>
        <begin position="129"/>
        <end position="223"/>
    </location>
</feature>
<feature type="domain" description="Ig-like" evidence="8">
    <location>
        <begin position="495"/>
        <end position="598"/>
    </location>
</feature>
<dbReference type="Pfam" id="PF07686">
    <property type="entry name" value="V-set"/>
    <property type="match status" value="1"/>
</dbReference>
<dbReference type="InterPro" id="IPR003599">
    <property type="entry name" value="Ig_sub"/>
</dbReference>
<keyword evidence="4" id="KW-1015">Disulfide bond</keyword>
<dbReference type="InterPro" id="IPR007110">
    <property type="entry name" value="Ig-like_dom"/>
</dbReference>
<feature type="domain" description="Ig-like" evidence="8">
    <location>
        <begin position="407"/>
        <end position="490"/>
    </location>
</feature>
<reference evidence="10 11" key="1">
    <citation type="journal article" date="2024" name="BMC Genomics">
        <title>Genome assembly of redclaw crayfish (Cherax quadricarinatus) provides insights into its immune adaptation and hypoxia tolerance.</title>
        <authorList>
            <person name="Liu Z."/>
            <person name="Zheng J."/>
            <person name="Li H."/>
            <person name="Fang K."/>
            <person name="Wang S."/>
            <person name="He J."/>
            <person name="Zhou D."/>
            <person name="Weng S."/>
            <person name="Chi M."/>
            <person name="Gu Z."/>
            <person name="He J."/>
            <person name="Li F."/>
            <person name="Wang M."/>
        </authorList>
    </citation>
    <scope>NUCLEOTIDE SEQUENCE [LARGE SCALE GENOMIC DNA]</scope>
    <source>
        <strain evidence="10">ZL_2023a</strain>
    </source>
</reference>
<feature type="chain" id="PRO_5043810753" evidence="7">
    <location>
        <begin position="17"/>
        <end position="895"/>
    </location>
</feature>
<feature type="domain" description="Ig-like" evidence="8">
    <location>
        <begin position="609"/>
        <end position="703"/>
    </location>
</feature>
<evidence type="ECO:0000256" key="3">
    <source>
        <dbReference type="ARBA" id="ARBA00023136"/>
    </source>
</evidence>
<keyword evidence="3" id="KW-0472">Membrane</keyword>
<dbReference type="CDD" id="cd00096">
    <property type="entry name" value="Ig"/>
    <property type="match status" value="1"/>
</dbReference>
<dbReference type="GO" id="GO:0005911">
    <property type="term" value="C:cell-cell junction"/>
    <property type="evidence" value="ECO:0007669"/>
    <property type="project" value="TreeGrafter"/>
</dbReference>
<dbReference type="SUPFAM" id="SSF48726">
    <property type="entry name" value="Immunoglobulin"/>
    <property type="match status" value="7"/>
</dbReference>
<gene>
    <name evidence="10" type="ORF">OTU49_002485</name>
</gene>
<dbReference type="InterPro" id="IPR003961">
    <property type="entry name" value="FN3_dom"/>
</dbReference>
<dbReference type="SMART" id="SM00060">
    <property type="entry name" value="FN3"/>
    <property type="match status" value="1"/>
</dbReference>
<dbReference type="PANTHER" id="PTHR11640">
    <property type="entry name" value="NEPHRIN"/>
    <property type="match status" value="1"/>
</dbReference>
<dbReference type="SMART" id="SM00409">
    <property type="entry name" value="IG"/>
    <property type="match status" value="7"/>
</dbReference>